<name>A0ABX0WDU6_9RHOB</name>
<dbReference type="Pfam" id="PF03466">
    <property type="entry name" value="LysR_substrate"/>
    <property type="match status" value="1"/>
</dbReference>
<comment type="similarity">
    <text evidence="1">Belongs to the LysR transcriptional regulatory family.</text>
</comment>
<dbReference type="InterPro" id="IPR000847">
    <property type="entry name" value="LysR_HTH_N"/>
</dbReference>
<keyword evidence="3" id="KW-0238">DNA-binding</keyword>
<organism evidence="6 7">
    <name type="scientific">Parasedimentitalea denitrificans</name>
    <dbReference type="NCBI Taxonomy" id="2211118"/>
    <lineage>
        <taxon>Bacteria</taxon>
        <taxon>Pseudomonadati</taxon>
        <taxon>Pseudomonadota</taxon>
        <taxon>Alphaproteobacteria</taxon>
        <taxon>Rhodobacterales</taxon>
        <taxon>Paracoccaceae</taxon>
        <taxon>Parasedimentitalea</taxon>
    </lineage>
</organism>
<keyword evidence="7" id="KW-1185">Reference proteome</keyword>
<dbReference type="EMBL" id="QHLQ01000042">
    <property type="protein sequence ID" value="NIZ63423.1"/>
    <property type="molecule type" value="Genomic_DNA"/>
</dbReference>
<dbReference type="InterPro" id="IPR036390">
    <property type="entry name" value="WH_DNA-bd_sf"/>
</dbReference>
<dbReference type="Gene3D" id="3.40.190.290">
    <property type="match status" value="1"/>
</dbReference>
<accession>A0ABX0WDU6</accession>
<dbReference type="PROSITE" id="PS50931">
    <property type="entry name" value="HTH_LYSR"/>
    <property type="match status" value="1"/>
</dbReference>
<reference evidence="6 7" key="1">
    <citation type="submission" date="2018-05" db="EMBL/GenBank/DDBJ databases">
        <authorList>
            <person name="Zhang Y.-J."/>
        </authorList>
    </citation>
    <scope>NUCLEOTIDE SEQUENCE [LARGE SCALE GENOMIC DNA]</scope>
    <source>
        <strain evidence="6 7">CY04</strain>
    </source>
</reference>
<comment type="caution">
    <text evidence="6">The sequence shown here is derived from an EMBL/GenBank/DDBJ whole genome shotgun (WGS) entry which is preliminary data.</text>
</comment>
<keyword evidence="2" id="KW-0805">Transcription regulation</keyword>
<dbReference type="Proteomes" id="UP001429564">
    <property type="component" value="Unassembled WGS sequence"/>
</dbReference>
<sequence length="290" mass="32278">MQVNWDDMRTVLVLVREGTLAGAAEVLSVTYTTVARRVSRAEDMLGQQLFERFPEGYIPTRQALDIAAAAEEMEQHEHQALRQLAGQDQDLSGPLTLTVPQLLIHAQLAPVLKRFVDLYPEIDLVVKASNDLLDLARREADLAIRISADPGDTLVGRQLVAQRSACFATPEIAAAAKDPQAPLDWILYADHKSPPRTAWTLHPNSKVRARFDDMVSMMAAARAGMGALRMPVFLGRSTEGIVPLTHIPTEPYAPIWIVSHKDLRQSRRVAALKDLLIPWFKQHEALFTDL</sequence>
<evidence type="ECO:0000313" key="7">
    <source>
        <dbReference type="Proteomes" id="UP001429564"/>
    </source>
</evidence>
<dbReference type="Gene3D" id="1.10.10.10">
    <property type="entry name" value="Winged helix-like DNA-binding domain superfamily/Winged helix DNA-binding domain"/>
    <property type="match status" value="1"/>
</dbReference>
<evidence type="ECO:0000256" key="1">
    <source>
        <dbReference type="ARBA" id="ARBA00009437"/>
    </source>
</evidence>
<dbReference type="PANTHER" id="PTHR30537">
    <property type="entry name" value="HTH-TYPE TRANSCRIPTIONAL REGULATOR"/>
    <property type="match status" value="1"/>
</dbReference>
<evidence type="ECO:0000256" key="4">
    <source>
        <dbReference type="ARBA" id="ARBA00023163"/>
    </source>
</evidence>
<protein>
    <submittedName>
        <fullName evidence="6">LysR family transcriptional regulator</fullName>
    </submittedName>
</protein>
<feature type="domain" description="HTH lysR-type" evidence="5">
    <location>
        <begin position="3"/>
        <end position="60"/>
    </location>
</feature>
<dbReference type="PANTHER" id="PTHR30537:SF3">
    <property type="entry name" value="TRANSCRIPTIONAL REGULATORY PROTEIN"/>
    <property type="match status" value="1"/>
</dbReference>
<gene>
    <name evidence="6" type="ORF">DL239_20885</name>
</gene>
<dbReference type="InterPro" id="IPR005119">
    <property type="entry name" value="LysR_subst-bd"/>
</dbReference>
<keyword evidence="4" id="KW-0804">Transcription</keyword>
<dbReference type="InterPro" id="IPR058163">
    <property type="entry name" value="LysR-type_TF_proteobact-type"/>
</dbReference>
<evidence type="ECO:0000313" key="6">
    <source>
        <dbReference type="EMBL" id="NIZ63423.1"/>
    </source>
</evidence>
<proteinExistence type="inferred from homology"/>
<evidence type="ECO:0000256" key="2">
    <source>
        <dbReference type="ARBA" id="ARBA00023015"/>
    </source>
</evidence>
<dbReference type="Pfam" id="PF00126">
    <property type="entry name" value="HTH_1"/>
    <property type="match status" value="1"/>
</dbReference>
<dbReference type="SUPFAM" id="SSF53850">
    <property type="entry name" value="Periplasmic binding protein-like II"/>
    <property type="match status" value="1"/>
</dbReference>
<evidence type="ECO:0000256" key="3">
    <source>
        <dbReference type="ARBA" id="ARBA00023125"/>
    </source>
</evidence>
<dbReference type="InterPro" id="IPR036388">
    <property type="entry name" value="WH-like_DNA-bd_sf"/>
</dbReference>
<evidence type="ECO:0000259" key="5">
    <source>
        <dbReference type="PROSITE" id="PS50931"/>
    </source>
</evidence>
<dbReference type="SUPFAM" id="SSF46785">
    <property type="entry name" value="Winged helix' DNA-binding domain"/>
    <property type="match status" value="1"/>
</dbReference>